<dbReference type="EMBL" id="JAUTXU010000003">
    <property type="protein sequence ID" value="KAK3725042.1"/>
    <property type="molecule type" value="Genomic_DNA"/>
</dbReference>
<gene>
    <name evidence="1" type="ORF">LTR37_000552</name>
</gene>
<sequence>MAAEKIQILPLRRVASNSPSSGDYRSSESESPHHKANTKKSRTSKPKVRSGCVTCKIRRVKCDETKPECNRCTSTGRKCDGYVVKPRKKRSDCTLLKVPDSTVDIGPAELRALGFFHQKTAPSLSSYFDADFWTRLVFQMSYAEPSIRHAMIALGTLHEQREQGLKTVPLMSADVSPMSGNGAGNLATGDHFAIAQYNKAITFLSKRMSSDSAIEIALLACILFVCIEFLRGDPEPAVKHFKSGMTIALASLSKSNTPGAASSLERIKEHMLPFFNRIELLSTLFGNDASWNYPVDLPEAVPDEFQNLREARDSIVHIANLTIRFIRYMKFRKYNHLVFADDLAQQQALLRQMEVWSSTLDKMLLADTITDRDLDAAKTLRIHQLVAGMWLRKCTIPEECGCDQSMTEFETTVSLAEAIQSVAGTRDQRRAMNSSTFLFDMEIISPLYYVAGKCRHPVIRRRALAVLKNTQRREGLWDSNVAAAVAERVMHIEEANLTFLDGSELPDEKSRVHNSQITSETGTNRTKHDITFHTKPNGIDGHWKIWKERICVS</sequence>
<keyword evidence="2" id="KW-1185">Reference proteome</keyword>
<evidence type="ECO:0000313" key="1">
    <source>
        <dbReference type="EMBL" id="KAK3725042.1"/>
    </source>
</evidence>
<organism evidence="1 2">
    <name type="scientific">Vermiconidia calcicola</name>
    <dbReference type="NCBI Taxonomy" id="1690605"/>
    <lineage>
        <taxon>Eukaryota</taxon>
        <taxon>Fungi</taxon>
        <taxon>Dikarya</taxon>
        <taxon>Ascomycota</taxon>
        <taxon>Pezizomycotina</taxon>
        <taxon>Dothideomycetes</taxon>
        <taxon>Dothideomycetidae</taxon>
        <taxon>Mycosphaerellales</taxon>
        <taxon>Extremaceae</taxon>
        <taxon>Vermiconidia</taxon>
    </lineage>
</organism>
<protein>
    <submittedName>
        <fullName evidence="1">Uncharacterized protein</fullName>
    </submittedName>
</protein>
<reference evidence="1" key="1">
    <citation type="submission" date="2023-07" db="EMBL/GenBank/DDBJ databases">
        <title>Black Yeasts Isolated from many extreme environments.</title>
        <authorList>
            <person name="Coleine C."/>
            <person name="Stajich J.E."/>
            <person name="Selbmann L."/>
        </authorList>
    </citation>
    <scope>NUCLEOTIDE SEQUENCE</scope>
    <source>
        <strain evidence="1">CCFEE 5714</strain>
    </source>
</reference>
<accession>A0ACC3NYG0</accession>
<proteinExistence type="predicted"/>
<dbReference type="Proteomes" id="UP001281147">
    <property type="component" value="Unassembled WGS sequence"/>
</dbReference>
<evidence type="ECO:0000313" key="2">
    <source>
        <dbReference type="Proteomes" id="UP001281147"/>
    </source>
</evidence>
<name>A0ACC3NYG0_9PEZI</name>
<comment type="caution">
    <text evidence="1">The sequence shown here is derived from an EMBL/GenBank/DDBJ whole genome shotgun (WGS) entry which is preliminary data.</text>
</comment>